<keyword evidence="3" id="KW-1185">Reference proteome</keyword>
<accession>A0A2G5VFR6</accession>
<name>A0A2G5VFR6_9PELO</name>
<feature type="coiled-coil region" evidence="1">
    <location>
        <begin position="992"/>
        <end position="1026"/>
    </location>
</feature>
<proteinExistence type="predicted"/>
<evidence type="ECO:0000313" key="3">
    <source>
        <dbReference type="Proteomes" id="UP000230233"/>
    </source>
</evidence>
<evidence type="ECO:0000256" key="1">
    <source>
        <dbReference type="SAM" id="Coils"/>
    </source>
</evidence>
<dbReference type="Pfam" id="PF12078">
    <property type="entry name" value="DUF3557"/>
    <property type="match status" value="3"/>
</dbReference>
<gene>
    <name evidence="2" type="primary">Cnig_chr_I.g145</name>
    <name evidence="2" type="ORF">B9Z55_000145</name>
</gene>
<dbReference type="EMBL" id="PDUG01000001">
    <property type="protein sequence ID" value="PIC50619.1"/>
    <property type="molecule type" value="Genomic_DNA"/>
</dbReference>
<feature type="coiled-coil region" evidence="1">
    <location>
        <begin position="128"/>
        <end position="162"/>
    </location>
</feature>
<dbReference type="InterPro" id="IPR021942">
    <property type="entry name" value="DUF3557"/>
</dbReference>
<keyword evidence="1" id="KW-0175">Coiled coil</keyword>
<reference evidence="3" key="1">
    <citation type="submission" date="2017-10" db="EMBL/GenBank/DDBJ databases">
        <title>Rapid genome shrinkage in a self-fertile nematode reveals novel sperm competition proteins.</title>
        <authorList>
            <person name="Yin D."/>
            <person name="Schwarz E.M."/>
            <person name="Thomas C.G."/>
            <person name="Felde R.L."/>
            <person name="Korf I.F."/>
            <person name="Cutter A.D."/>
            <person name="Schartner C.M."/>
            <person name="Ralston E.J."/>
            <person name="Meyer B.J."/>
            <person name="Haag E.S."/>
        </authorList>
    </citation>
    <scope>NUCLEOTIDE SEQUENCE [LARGE SCALE GENOMIC DNA]</scope>
    <source>
        <strain evidence="3">JU1422</strain>
    </source>
</reference>
<dbReference type="Proteomes" id="UP000230233">
    <property type="component" value="Chromosome I"/>
</dbReference>
<organism evidence="2 3">
    <name type="scientific">Caenorhabditis nigoni</name>
    <dbReference type="NCBI Taxonomy" id="1611254"/>
    <lineage>
        <taxon>Eukaryota</taxon>
        <taxon>Metazoa</taxon>
        <taxon>Ecdysozoa</taxon>
        <taxon>Nematoda</taxon>
        <taxon>Chromadorea</taxon>
        <taxon>Rhabditida</taxon>
        <taxon>Rhabditina</taxon>
        <taxon>Rhabditomorpha</taxon>
        <taxon>Rhabditoidea</taxon>
        <taxon>Rhabditidae</taxon>
        <taxon>Peloderinae</taxon>
        <taxon>Caenorhabditis</taxon>
    </lineage>
</organism>
<comment type="caution">
    <text evidence="2">The sequence shown here is derived from an EMBL/GenBank/DDBJ whole genome shotgun (WGS) entry which is preliminary data.</text>
</comment>
<dbReference type="PANTHER" id="PTHR31379:SF1">
    <property type="entry name" value="F-BOX C PROTEIN-RELATED"/>
    <property type="match status" value="1"/>
</dbReference>
<protein>
    <submittedName>
        <fullName evidence="2">Uncharacterized protein</fullName>
    </submittedName>
</protein>
<dbReference type="PANTHER" id="PTHR31379">
    <property type="entry name" value="F-BOX C PROTEIN-RELATED-RELATED"/>
    <property type="match status" value="1"/>
</dbReference>
<sequence length="1338" mass="153590">MITTIPASLSLLHGAPPRFRLADRIPKISLAEKAAPLYISKLSIYEEGFELNDTKYRLGVIRKALEGPNPKIIEDDNREGGIEIDIDRFGFENYSLPELTPGDILIKDYRPQMRLGFELVSGGSGRLEELAEERVLESRNRLTDLKRQKMELEQVSEENLANMPMEKGRDQPERRIKVLSQDERLERINQSIRYVKEELEYTEYDLQRYQCKRDNLPSPYDMFIQLTKTSPDGNVYFERVKYDKTLDGARKYLICKFLGNRRVVTKIRSLSFWAHLRGGLVVGLPEGIKLDVREFGTSGNLTEVLQRVETILEHPTRPFTRLKSDGLRLEDAQNPKVQNAGVLVLVNSLDVDVIALCREVPNKKFVVTIGDRIEQGGYAMIVENLINTKGTLGTCYEFNQLSWPTEISARSAIVSRFENAIVEDRSQTMSSTMPDAERKLSYECLKCVIQKLEVNFRFHLAERLPKIRFAEKVVPLYISKLSITGEGFELNDTIYQIGVFRQAREGANPQIIERENQSGGCTRDIDRFGFEKRSLPELTPGDILIEDFDHGPWELTNVLEKEEAKVLASKNTLYLLDREKMELENASEEDLGKYPMEIDLDEESDDSMDAYQLDRSRDRVLRREKRLEEINLRIQYEKSVLEYAELDVQRHQCKRDNLPSPYDMFIQLTKSSPDGTVYIERVHYDKSLWKARKYLICKFLGNRKVVTKIKSLSFWWLHNEGLVIGLPEGIKLDVQEFGTSGNCSEVLQRVEPILEHPNRPFTRLGSNGLRVEDAQNPKVRNAEVLVLDNVFVDCVAVCREVPNKKIVINIGIELELEHFRVLVENLIDTKGTLGTCYEIAVSNEDRARTVQSVIGERFKNSVVRERRSTMSSAIPDADKKLSYDCLKCVIQQFEVNFRFRLAERLPNIRSAEKASPLYISNLSISEGCFQLNHTIYRLGVIRQAREGPTPETIRSENLIGGCPKDIDQFGFKKRSLPELTRGDILIQEYNPAMELNENLELAEARLVRDQRMLANLEREKMELENAPENPAEEILVQPEQLDGRRRRRNQGLTREERLEAINSRIRHTRMSLENAELNVLRFQCKRDNRPLPYDMFIQLTKNSPDSTVHTERLHYYKSLREAQKYLIGKFFGNRQLVTKIKSLGFTALQREGLIIGLPEGVKFDVQEFSSSGNLAEVLQRVETILEHPTRPFSRLSTSGLKLEDAQNPKVRDAGVLVLCSRFANCVALCREVPNKKIEINSGLDMQPEQFGLLVENLINTKGTLGTCFEIFRIMDEGKASDALRFIAGRFENAVVGERLVTIPLPNQLQLDVSYAQSQLFSIIFMYTIKLEVVQSQNN</sequence>
<evidence type="ECO:0000313" key="2">
    <source>
        <dbReference type="EMBL" id="PIC50619.1"/>
    </source>
</evidence>